<dbReference type="GO" id="GO:0005506">
    <property type="term" value="F:iron ion binding"/>
    <property type="evidence" value="ECO:0007669"/>
    <property type="project" value="InterPro"/>
</dbReference>
<dbReference type="RefSeq" id="WP_147800812.1">
    <property type="nucleotide sequence ID" value="NZ_VPFL01000023.1"/>
</dbReference>
<dbReference type="GO" id="GO:0016226">
    <property type="term" value="P:iron-sulfur cluster assembly"/>
    <property type="evidence" value="ECO:0007669"/>
    <property type="project" value="InterPro"/>
</dbReference>
<dbReference type="OrthoDB" id="9804157at2"/>
<dbReference type="FunCoup" id="A0A5C7EHC3">
    <property type="interactions" value="477"/>
</dbReference>
<comment type="caution">
    <text evidence="2">The sequence shown here is derived from an EMBL/GenBank/DDBJ whole genome shotgun (WGS) entry which is preliminary data.</text>
</comment>
<feature type="domain" description="NIF system FeS cluster assembly NifU N-terminal" evidence="1">
    <location>
        <begin position="7"/>
        <end position="89"/>
    </location>
</feature>
<dbReference type="SUPFAM" id="SSF82649">
    <property type="entry name" value="SufE/NifU"/>
    <property type="match status" value="1"/>
</dbReference>
<protein>
    <submittedName>
        <fullName evidence="2">SUF system NifU family Fe-S cluster assembly protein</fullName>
    </submittedName>
</protein>
<reference evidence="2 3" key="1">
    <citation type="submission" date="2019-08" db="EMBL/GenBank/DDBJ databases">
        <title>Pelomicrobium methylotrophicum gen. nov., sp. nov. a moderately thermophilic, facultatively anaerobic, lithoautotrophic and methylotrophic bacterium isolated from a terrestrial mud volcano.</title>
        <authorList>
            <person name="Slobodkina G.B."/>
            <person name="Merkel A.Y."/>
            <person name="Slobodkin A.I."/>
        </authorList>
    </citation>
    <scope>NUCLEOTIDE SEQUENCE [LARGE SCALE GENOMIC DNA]</scope>
    <source>
        <strain evidence="2 3">SM250</strain>
    </source>
</reference>
<sequence length="141" mass="15554">MEPVELYKGVLMDHYRRPRNQGWISHADAVGRSNNPLCGDEVEVQVRFNGDTLDQVGFRGHGCALCIASASMMTEIVTGKGRSYALGICTTVQQLFTADQSSGERAWPDLLTALSVVQQLPARWRCASLAWEALENALSQR</sequence>
<keyword evidence="3" id="KW-1185">Reference proteome</keyword>
<dbReference type="InParanoid" id="A0A5C7EHC3"/>
<dbReference type="CDD" id="cd06664">
    <property type="entry name" value="IscU_like"/>
    <property type="match status" value="1"/>
</dbReference>
<accession>A0A5C7EHC3</accession>
<dbReference type="InterPro" id="IPR002871">
    <property type="entry name" value="NIF_FeS_clus_asmbl_NifU_N"/>
</dbReference>
<evidence type="ECO:0000313" key="2">
    <source>
        <dbReference type="EMBL" id="TXF10731.1"/>
    </source>
</evidence>
<organism evidence="2 3">
    <name type="scientific">Pelomicrobium methylotrophicum</name>
    <dbReference type="NCBI Taxonomy" id="2602750"/>
    <lineage>
        <taxon>Bacteria</taxon>
        <taxon>Pseudomonadati</taxon>
        <taxon>Pseudomonadota</taxon>
        <taxon>Hydrogenophilia</taxon>
        <taxon>Hydrogenophilia incertae sedis</taxon>
        <taxon>Pelomicrobium</taxon>
    </lineage>
</organism>
<dbReference type="GO" id="GO:0051536">
    <property type="term" value="F:iron-sulfur cluster binding"/>
    <property type="evidence" value="ECO:0007669"/>
    <property type="project" value="InterPro"/>
</dbReference>
<proteinExistence type="predicted"/>
<gene>
    <name evidence="2" type="ORF">FR698_13950</name>
</gene>
<evidence type="ECO:0000313" key="3">
    <source>
        <dbReference type="Proteomes" id="UP000321201"/>
    </source>
</evidence>
<dbReference type="EMBL" id="VPFL01000023">
    <property type="protein sequence ID" value="TXF10731.1"/>
    <property type="molecule type" value="Genomic_DNA"/>
</dbReference>
<dbReference type="NCBIfam" id="TIGR01994">
    <property type="entry name" value="SUF_scaf_2"/>
    <property type="match status" value="1"/>
</dbReference>
<evidence type="ECO:0000259" key="1">
    <source>
        <dbReference type="Pfam" id="PF01592"/>
    </source>
</evidence>
<name>A0A5C7EHC3_9PROT</name>
<dbReference type="AlphaFoldDB" id="A0A5C7EHC3"/>
<dbReference type="Proteomes" id="UP000321201">
    <property type="component" value="Unassembled WGS sequence"/>
</dbReference>
<dbReference type="Pfam" id="PF01592">
    <property type="entry name" value="NifU_N"/>
    <property type="match status" value="1"/>
</dbReference>
<dbReference type="PANTHER" id="PTHR10093">
    <property type="entry name" value="IRON-SULFUR CLUSTER ASSEMBLY ENZYME NIFU HOMOLOG"/>
    <property type="match status" value="1"/>
</dbReference>
<dbReference type="Gene3D" id="3.90.1010.10">
    <property type="match status" value="1"/>
</dbReference>